<evidence type="ECO:0000313" key="4">
    <source>
        <dbReference type="EMBL" id="GAA3734451.1"/>
    </source>
</evidence>
<reference evidence="5" key="1">
    <citation type="journal article" date="2019" name="Int. J. Syst. Evol. Microbiol.">
        <title>The Global Catalogue of Microorganisms (GCM) 10K type strain sequencing project: providing services to taxonomists for standard genome sequencing and annotation.</title>
        <authorList>
            <consortium name="The Broad Institute Genomics Platform"/>
            <consortium name="The Broad Institute Genome Sequencing Center for Infectious Disease"/>
            <person name="Wu L."/>
            <person name="Ma J."/>
        </authorList>
    </citation>
    <scope>NUCLEOTIDE SEQUENCE [LARGE SCALE GENOMIC DNA]</scope>
    <source>
        <strain evidence="5">JCM 16949</strain>
    </source>
</reference>
<organism evidence="4 5">
    <name type="scientific">Leifsonella bigeumensis</name>
    <dbReference type="NCBI Taxonomy" id="433643"/>
    <lineage>
        <taxon>Bacteria</taxon>
        <taxon>Bacillati</taxon>
        <taxon>Actinomycetota</taxon>
        <taxon>Actinomycetes</taxon>
        <taxon>Micrococcales</taxon>
        <taxon>Microbacteriaceae</taxon>
        <taxon>Leifsonella</taxon>
    </lineage>
</organism>
<dbReference type="InterPro" id="IPR021416">
    <property type="entry name" value="DUF3048_N"/>
</dbReference>
<accession>A0ABP7FBS9</accession>
<dbReference type="SUPFAM" id="SSF159774">
    <property type="entry name" value="YerB-like"/>
    <property type="match status" value="1"/>
</dbReference>
<dbReference type="Pfam" id="PF11258">
    <property type="entry name" value="DUF3048"/>
    <property type="match status" value="1"/>
</dbReference>
<evidence type="ECO:0000259" key="2">
    <source>
        <dbReference type="Pfam" id="PF11258"/>
    </source>
</evidence>
<dbReference type="Pfam" id="PF17479">
    <property type="entry name" value="DUF3048_C"/>
    <property type="match status" value="1"/>
</dbReference>
<proteinExistence type="predicted"/>
<feature type="domain" description="DUF3048" evidence="2">
    <location>
        <begin position="68"/>
        <end position="197"/>
    </location>
</feature>
<evidence type="ECO:0000259" key="3">
    <source>
        <dbReference type="Pfam" id="PF17479"/>
    </source>
</evidence>
<protein>
    <submittedName>
        <fullName evidence="4">DUF3048 domain-containing protein</fullName>
    </submittedName>
</protein>
<dbReference type="InterPro" id="IPR035328">
    <property type="entry name" value="DUF3048_C"/>
</dbReference>
<feature type="region of interest" description="Disordered" evidence="1">
    <location>
        <begin position="33"/>
        <end position="55"/>
    </location>
</feature>
<dbReference type="RefSeq" id="WP_344753986.1">
    <property type="nucleotide sequence ID" value="NZ_BAABAE010000002.1"/>
</dbReference>
<dbReference type="Gene3D" id="3.50.90.10">
    <property type="entry name" value="YerB-like"/>
    <property type="match status" value="1"/>
</dbReference>
<sequence>MTFNGNPPGRLGRASAALATVLVGAVALSGCAPERAPEPTPTETYVSTYETPPPTELAPLRGTTVPAGSLDHASIAAKIDNHWDARPQVGLERTDVLFEELVEGGITRYVAIWQSDIPERLGPVRSIRPMDPAIVSPFRGIICYSGGQQRFVYLMRQTPVYNAIHGQPDTADTFYRASDRPGPHDVIVKAREVLAQHTDLAAPQQQFAYSLDAASSTAAKEGKPTAAVEYRFSSLFYGTWKWNAEAERWMRVQQGKVDKDSHGDQLNAANVVVLRVNVVDDRGVPKTILTGSGEAWVSSGGATIHGKWSKGGEKDPLRLVDGNGVTIRLAAGNTWFELIPPGGSVGFVAPAEQ</sequence>
<dbReference type="Proteomes" id="UP001501004">
    <property type="component" value="Unassembled WGS sequence"/>
</dbReference>
<feature type="domain" description="DUF3048" evidence="3">
    <location>
        <begin position="230"/>
        <end position="335"/>
    </location>
</feature>
<name>A0ABP7FBS9_9MICO</name>
<dbReference type="InterPro" id="IPR023158">
    <property type="entry name" value="YerB-like_sf"/>
</dbReference>
<evidence type="ECO:0000313" key="5">
    <source>
        <dbReference type="Proteomes" id="UP001501004"/>
    </source>
</evidence>
<keyword evidence="5" id="KW-1185">Reference proteome</keyword>
<evidence type="ECO:0000256" key="1">
    <source>
        <dbReference type="SAM" id="MobiDB-lite"/>
    </source>
</evidence>
<dbReference type="EMBL" id="BAABAE010000002">
    <property type="protein sequence ID" value="GAA3734451.1"/>
    <property type="molecule type" value="Genomic_DNA"/>
</dbReference>
<comment type="caution">
    <text evidence="4">The sequence shown here is derived from an EMBL/GenBank/DDBJ whole genome shotgun (WGS) entry which is preliminary data.</text>
</comment>
<gene>
    <name evidence="4" type="ORF">GCM10022239_08210</name>
</gene>